<feature type="compositionally biased region" description="Basic and acidic residues" evidence="9">
    <location>
        <begin position="778"/>
        <end position="802"/>
    </location>
</feature>
<dbReference type="PANTHER" id="PTHR44215">
    <property type="entry name" value="WD REPEAT-CONTAINING PROTEIN 75"/>
    <property type="match status" value="1"/>
</dbReference>
<dbReference type="InterPro" id="IPR001680">
    <property type="entry name" value="WD40_rpt"/>
</dbReference>
<feature type="repeat" description="WD" evidence="8">
    <location>
        <begin position="247"/>
        <end position="280"/>
    </location>
</feature>
<dbReference type="GO" id="GO:2000234">
    <property type="term" value="P:positive regulation of rRNA processing"/>
    <property type="evidence" value="ECO:0007669"/>
    <property type="project" value="TreeGrafter"/>
</dbReference>
<evidence type="ECO:0000256" key="3">
    <source>
        <dbReference type="ARBA" id="ARBA00022552"/>
    </source>
</evidence>
<evidence type="ECO:0000256" key="8">
    <source>
        <dbReference type="PROSITE-ProRule" id="PRU00221"/>
    </source>
</evidence>
<keyword evidence="2" id="KW-0690">Ribosome biogenesis</keyword>
<dbReference type="InterPro" id="IPR015943">
    <property type="entry name" value="WD40/YVTN_repeat-like_dom_sf"/>
</dbReference>
<dbReference type="SMART" id="SM00320">
    <property type="entry name" value="WD40"/>
    <property type="match status" value="6"/>
</dbReference>
<feature type="domain" description="WD repeat-containing protein 75 second beta-propeller" evidence="10">
    <location>
        <begin position="350"/>
        <end position="667"/>
    </location>
</feature>
<feature type="region of interest" description="Disordered" evidence="9">
    <location>
        <begin position="770"/>
        <end position="810"/>
    </location>
</feature>
<dbReference type="Proteomes" id="UP001292094">
    <property type="component" value="Unassembled WGS sequence"/>
</dbReference>
<dbReference type="PANTHER" id="PTHR44215:SF1">
    <property type="entry name" value="WD REPEAT-CONTAINING PROTEIN 75"/>
    <property type="match status" value="1"/>
</dbReference>
<dbReference type="GO" id="GO:0045943">
    <property type="term" value="P:positive regulation of transcription by RNA polymerase I"/>
    <property type="evidence" value="ECO:0007669"/>
    <property type="project" value="InterPro"/>
</dbReference>
<evidence type="ECO:0000256" key="2">
    <source>
        <dbReference type="ARBA" id="ARBA00022517"/>
    </source>
</evidence>
<protein>
    <recommendedName>
        <fullName evidence="10">WD repeat-containing protein 75 second beta-propeller domain-containing protein</fullName>
    </recommendedName>
</protein>
<dbReference type="AlphaFoldDB" id="A0AAE1QP71"/>
<evidence type="ECO:0000313" key="11">
    <source>
        <dbReference type="EMBL" id="KAK4328837.1"/>
    </source>
</evidence>
<dbReference type="InterPro" id="IPR057644">
    <property type="entry name" value="Beta-prop_WDR75_2nd"/>
</dbReference>
<comment type="subcellular location">
    <subcellularLocation>
        <location evidence="1">Nucleus</location>
        <location evidence="1">Nucleolus</location>
    </subcellularLocation>
</comment>
<evidence type="ECO:0000256" key="5">
    <source>
        <dbReference type="ARBA" id="ARBA00022737"/>
    </source>
</evidence>
<evidence type="ECO:0000256" key="1">
    <source>
        <dbReference type="ARBA" id="ARBA00004604"/>
    </source>
</evidence>
<sequence length="830" mass="94323">MKNKEHNEVTEPSSQKVYSLQRDWGPIVNVKPVISPDSRYIVIVSGTTVKIMSTESGSLIEEHLHHQHKVIGVQPADEDGEYVSCDENGCVCFWKFQSKENATKYDLKENYVEGKVQVFHYNRIRKELCLMVVKGQRSTSLLTFLPPYRTTEPNIIYDKIALEPNKMAVSACGNHLAYTTRMTNKGVNLLKIVPNNRTKRPLPHYTKHPISCLTFHPKNEVLATGHINGQVLLWYEFTTNTPQRMKLHWHHTYLPDLAFSSLGNYLYTGGEESVLVIWELVADNVSFVPRLGMPIKFVTADTKNSIVAVCQLDNAITIVKPSTYKVERVIQGFAMNVDNPIPMPAGIQYDSRTRTVVTNGKTGHVQFYDTHHNKQLYHLDITMGNYLREVGKEKVYNTEVQRIAVSPSGLRMATIESRDDGVTSLELRIKFWSYITKDQEWFLNTSIDMPHQKAVTGVIFQPTSDETSSCVTGSEDGKFKIWEEIDNSDLYGTKSVWTCCRMGFYRNLPVGTINFSPDASLIAASFEGILTFWEPSSCQLKGTLSQPYLSEKILQVEFGRGEGCRSLVVCRNENWLYVWDLVTCSLSWRVSVHSAYLAADPLSPYMAIFSKDCNLFIFDPRRSKLVSLQENACKAPPLAAAFIPRITKAHESTFWNTHSALIYISQDQTLHTMEVSRDIKSANERIDGEIRQLLQESEGPLPSRTPFAALLAATKISHITEEERAQKGAASFGLQLKKSTEFIQKVLNDTRVYRLDSLAQLSAEFSKLVIPGPQTSNDQEHKDEYERRIKEKVEQKSPEKKKSPFKKKYKKDIRKVAETDFSSLMDMLSL</sequence>
<dbReference type="GO" id="GO:0003723">
    <property type="term" value="F:RNA binding"/>
    <property type="evidence" value="ECO:0007669"/>
    <property type="project" value="InterPro"/>
</dbReference>
<dbReference type="Pfam" id="PF23869">
    <property type="entry name" value="Beta-prop_WDR75_1st"/>
    <property type="match status" value="1"/>
</dbReference>
<dbReference type="EMBL" id="JAWZYT010000054">
    <property type="protein sequence ID" value="KAK4328837.1"/>
    <property type="molecule type" value="Genomic_DNA"/>
</dbReference>
<dbReference type="InterPro" id="IPR036322">
    <property type="entry name" value="WD40_repeat_dom_sf"/>
</dbReference>
<keyword evidence="5" id="KW-0677">Repeat</keyword>
<keyword evidence="3" id="KW-0698">rRNA processing</keyword>
<gene>
    <name evidence="11" type="ORF">Pmani_000779</name>
</gene>
<proteinExistence type="predicted"/>
<dbReference type="InterPro" id="IPR053826">
    <property type="entry name" value="WDR75"/>
</dbReference>
<dbReference type="SUPFAM" id="SSF50978">
    <property type="entry name" value="WD40 repeat-like"/>
    <property type="match status" value="3"/>
</dbReference>
<evidence type="ECO:0000259" key="10">
    <source>
        <dbReference type="Pfam" id="PF23769"/>
    </source>
</evidence>
<evidence type="ECO:0000256" key="9">
    <source>
        <dbReference type="SAM" id="MobiDB-lite"/>
    </source>
</evidence>
<dbReference type="GO" id="GO:0032040">
    <property type="term" value="C:small-subunit processome"/>
    <property type="evidence" value="ECO:0007669"/>
    <property type="project" value="InterPro"/>
</dbReference>
<keyword evidence="7" id="KW-0539">Nucleus</keyword>
<name>A0AAE1QP71_9EUCA</name>
<evidence type="ECO:0000256" key="4">
    <source>
        <dbReference type="ARBA" id="ARBA00022574"/>
    </source>
</evidence>
<dbReference type="GO" id="GO:0006364">
    <property type="term" value="P:rRNA processing"/>
    <property type="evidence" value="ECO:0007669"/>
    <property type="project" value="UniProtKB-KW"/>
</dbReference>
<dbReference type="Pfam" id="PF23769">
    <property type="entry name" value="Beta-prop_WDR75_2nd"/>
    <property type="match status" value="1"/>
</dbReference>
<keyword evidence="12" id="KW-1185">Reference proteome</keyword>
<keyword evidence="6" id="KW-0804">Transcription</keyword>
<dbReference type="PROSITE" id="PS50082">
    <property type="entry name" value="WD_REPEATS_2"/>
    <property type="match status" value="1"/>
</dbReference>
<evidence type="ECO:0000313" key="12">
    <source>
        <dbReference type="Proteomes" id="UP001292094"/>
    </source>
</evidence>
<reference evidence="11" key="1">
    <citation type="submission" date="2023-11" db="EMBL/GenBank/DDBJ databases">
        <title>Genome assemblies of two species of porcelain crab, Petrolisthes cinctipes and Petrolisthes manimaculis (Anomura: Porcellanidae).</title>
        <authorList>
            <person name="Angst P."/>
        </authorList>
    </citation>
    <scope>NUCLEOTIDE SEQUENCE</scope>
    <source>
        <strain evidence="11">PB745_02</strain>
        <tissue evidence="11">Gill</tissue>
    </source>
</reference>
<dbReference type="Gene3D" id="2.130.10.10">
    <property type="entry name" value="YVTN repeat-like/Quinoprotein amine dehydrogenase"/>
    <property type="match status" value="4"/>
</dbReference>
<keyword evidence="4 8" id="KW-0853">WD repeat</keyword>
<evidence type="ECO:0000256" key="6">
    <source>
        <dbReference type="ARBA" id="ARBA00023163"/>
    </source>
</evidence>
<organism evidence="11 12">
    <name type="scientific">Petrolisthes manimaculis</name>
    <dbReference type="NCBI Taxonomy" id="1843537"/>
    <lineage>
        <taxon>Eukaryota</taxon>
        <taxon>Metazoa</taxon>
        <taxon>Ecdysozoa</taxon>
        <taxon>Arthropoda</taxon>
        <taxon>Crustacea</taxon>
        <taxon>Multicrustacea</taxon>
        <taxon>Malacostraca</taxon>
        <taxon>Eumalacostraca</taxon>
        <taxon>Eucarida</taxon>
        <taxon>Decapoda</taxon>
        <taxon>Pleocyemata</taxon>
        <taxon>Anomura</taxon>
        <taxon>Galatheoidea</taxon>
        <taxon>Porcellanidae</taxon>
        <taxon>Petrolisthes</taxon>
    </lineage>
</organism>
<accession>A0AAE1QP71</accession>
<comment type="caution">
    <text evidence="11">The sequence shown here is derived from an EMBL/GenBank/DDBJ whole genome shotgun (WGS) entry which is preliminary data.</text>
</comment>
<evidence type="ECO:0000256" key="7">
    <source>
        <dbReference type="ARBA" id="ARBA00023242"/>
    </source>
</evidence>